<gene>
    <name evidence="2" type="ORF">A1O9_08280</name>
</gene>
<feature type="region of interest" description="Disordered" evidence="1">
    <location>
        <begin position="54"/>
        <end position="133"/>
    </location>
</feature>
<dbReference type="VEuPathDB" id="FungiDB:A1O9_08280"/>
<evidence type="ECO:0000313" key="2">
    <source>
        <dbReference type="EMBL" id="KEF55530.1"/>
    </source>
</evidence>
<dbReference type="EMBL" id="AMGV01000007">
    <property type="protein sequence ID" value="KEF55530.1"/>
    <property type="molecule type" value="Genomic_DNA"/>
</dbReference>
<dbReference type="Proteomes" id="UP000027920">
    <property type="component" value="Unassembled WGS sequence"/>
</dbReference>
<evidence type="ECO:0000313" key="3">
    <source>
        <dbReference type="Proteomes" id="UP000027920"/>
    </source>
</evidence>
<protein>
    <submittedName>
        <fullName evidence="2">Uncharacterized protein</fullName>
    </submittedName>
</protein>
<comment type="caution">
    <text evidence="2">The sequence shown here is derived from an EMBL/GenBank/DDBJ whole genome shotgun (WGS) entry which is preliminary data.</text>
</comment>
<dbReference type="GeneID" id="25283193"/>
<reference evidence="2 3" key="1">
    <citation type="submission" date="2013-03" db="EMBL/GenBank/DDBJ databases">
        <title>The Genome Sequence of Exophiala aquamarina CBS 119918.</title>
        <authorList>
            <consortium name="The Broad Institute Genomics Platform"/>
            <person name="Cuomo C."/>
            <person name="de Hoog S."/>
            <person name="Gorbushina A."/>
            <person name="Walker B."/>
            <person name="Young S.K."/>
            <person name="Zeng Q."/>
            <person name="Gargeya S."/>
            <person name="Fitzgerald M."/>
            <person name="Haas B."/>
            <person name="Abouelleil A."/>
            <person name="Allen A.W."/>
            <person name="Alvarado L."/>
            <person name="Arachchi H.M."/>
            <person name="Berlin A.M."/>
            <person name="Chapman S.B."/>
            <person name="Gainer-Dewar J."/>
            <person name="Goldberg J."/>
            <person name="Griggs A."/>
            <person name="Gujja S."/>
            <person name="Hansen M."/>
            <person name="Howarth C."/>
            <person name="Imamovic A."/>
            <person name="Ireland A."/>
            <person name="Larimer J."/>
            <person name="McCowan C."/>
            <person name="Murphy C."/>
            <person name="Pearson M."/>
            <person name="Poon T.W."/>
            <person name="Priest M."/>
            <person name="Roberts A."/>
            <person name="Saif S."/>
            <person name="Shea T."/>
            <person name="Sisk P."/>
            <person name="Sykes S."/>
            <person name="Wortman J."/>
            <person name="Nusbaum C."/>
            <person name="Birren B."/>
        </authorList>
    </citation>
    <scope>NUCLEOTIDE SEQUENCE [LARGE SCALE GENOMIC DNA]</scope>
    <source>
        <strain evidence="2 3">CBS 119918</strain>
    </source>
</reference>
<proteinExistence type="predicted"/>
<feature type="compositionally biased region" description="Basic and acidic residues" evidence="1">
    <location>
        <begin position="65"/>
        <end position="74"/>
    </location>
</feature>
<feature type="region of interest" description="Disordered" evidence="1">
    <location>
        <begin position="286"/>
        <end position="329"/>
    </location>
</feature>
<accession>A0A072PJ13</accession>
<sequence>MAQPMTAHSSFFYLVENIPDWQKEVDLLTERASAKNGEFRADYTRLVNQIKTRRKKSPSITSIHTLDDFERPSSEHASLGAPTDTKDLPSPPDCLEIDPLEAGNRHLYSQSRRKRKTGPSVRSGASGPPKSRAKNQVVVYYDGFLQEHLDALVKQVGSGRNNLRKGKNALVAAQGFKLPSLTRPTAPGYTSIEDIRSTLTSRSTPGLLAGKKLALTVQPDTPDHETAFLRVDKELESVQSLCEVAAHQFLRDGDCQTEMASIKQKLRDILGRATATAEDLKKLADEQSSHISNVQGDTQHGASDYSPPSTFALEPSWAHPHKLNSQPPHAINNTLNDMTARGMFFSAPDISFGSPQAPIVADDIEVDDESDQEDILVDITAFRLAKARQTRV</sequence>
<dbReference type="OrthoDB" id="3886346at2759"/>
<evidence type="ECO:0000256" key="1">
    <source>
        <dbReference type="SAM" id="MobiDB-lite"/>
    </source>
</evidence>
<feature type="compositionally biased region" description="Polar residues" evidence="1">
    <location>
        <begin position="289"/>
        <end position="309"/>
    </location>
</feature>
<dbReference type="AlphaFoldDB" id="A0A072PJ13"/>
<dbReference type="RefSeq" id="XP_013258120.1">
    <property type="nucleotide sequence ID" value="XM_013402666.1"/>
</dbReference>
<dbReference type="HOGENOM" id="CLU_041458_0_1_1"/>
<name>A0A072PJ13_9EURO</name>
<keyword evidence="3" id="KW-1185">Reference proteome</keyword>
<organism evidence="2 3">
    <name type="scientific">Exophiala aquamarina CBS 119918</name>
    <dbReference type="NCBI Taxonomy" id="1182545"/>
    <lineage>
        <taxon>Eukaryota</taxon>
        <taxon>Fungi</taxon>
        <taxon>Dikarya</taxon>
        <taxon>Ascomycota</taxon>
        <taxon>Pezizomycotina</taxon>
        <taxon>Eurotiomycetes</taxon>
        <taxon>Chaetothyriomycetidae</taxon>
        <taxon>Chaetothyriales</taxon>
        <taxon>Herpotrichiellaceae</taxon>
        <taxon>Exophiala</taxon>
    </lineage>
</organism>
<dbReference type="STRING" id="1182545.A0A072PJ13"/>